<feature type="transmembrane region" description="Helical" evidence="1">
    <location>
        <begin position="54"/>
        <end position="74"/>
    </location>
</feature>
<organism evidence="2 3">
    <name type="scientific">Eptatretus burgeri</name>
    <name type="common">Inshore hagfish</name>
    <dbReference type="NCBI Taxonomy" id="7764"/>
    <lineage>
        <taxon>Eukaryota</taxon>
        <taxon>Metazoa</taxon>
        <taxon>Chordata</taxon>
        <taxon>Craniata</taxon>
        <taxon>Vertebrata</taxon>
        <taxon>Cyclostomata</taxon>
        <taxon>Myxini</taxon>
        <taxon>Myxiniformes</taxon>
        <taxon>Myxinidae</taxon>
        <taxon>Eptatretinae</taxon>
        <taxon>Eptatretus</taxon>
    </lineage>
</organism>
<accession>A0A8C4Q084</accession>
<reference evidence="2" key="1">
    <citation type="submission" date="2025-08" db="UniProtKB">
        <authorList>
            <consortium name="Ensembl"/>
        </authorList>
    </citation>
    <scope>IDENTIFICATION</scope>
</reference>
<evidence type="ECO:0000313" key="2">
    <source>
        <dbReference type="Ensembl" id="ENSEBUP00000008025.1"/>
    </source>
</evidence>
<feature type="transmembrane region" description="Helical" evidence="1">
    <location>
        <begin position="105"/>
        <end position="124"/>
    </location>
</feature>
<sequence>MSALTASINLIFGLPLLLQPGGSILSILVPIYSASLLCTRPNHLNLASLTLSPSRPTCAVPLIYSFLILSILVTPNENRSIFNSLTSSTDSCLFVSAIASKPHNIAGLTTVLYTFTFTLAASLLSQITPATFLQPLHPACTLFFTYLQHSSLLWTVDPKYLNPSTFPTSTPCNRIIPPPSLSFTHMYSVLLLLTIIPLFSSAYLHLLRLASACSLLSLQIMMSSANIIVHGDSSLISSFNLSITIATRKGLRVNLWCNTTLTLNRSVIPTAHLTAVTLSSCISCTVLTYFSTTPDFLIQYHYSSLGTLS</sequence>
<keyword evidence="1" id="KW-1133">Transmembrane helix</keyword>
<reference evidence="2" key="2">
    <citation type="submission" date="2025-09" db="UniProtKB">
        <authorList>
            <consortium name="Ensembl"/>
        </authorList>
    </citation>
    <scope>IDENTIFICATION</scope>
</reference>
<dbReference type="Proteomes" id="UP000694388">
    <property type="component" value="Unplaced"/>
</dbReference>
<evidence type="ECO:0000256" key="1">
    <source>
        <dbReference type="SAM" id="Phobius"/>
    </source>
</evidence>
<keyword evidence="1" id="KW-0472">Membrane</keyword>
<name>A0A8C4Q084_EPTBU</name>
<dbReference type="AlphaFoldDB" id="A0A8C4Q084"/>
<dbReference type="GeneTree" id="ENSGT00930000152738"/>
<keyword evidence="3" id="KW-1185">Reference proteome</keyword>
<proteinExistence type="predicted"/>
<keyword evidence="1" id="KW-0812">Transmembrane</keyword>
<evidence type="ECO:0000313" key="3">
    <source>
        <dbReference type="Proteomes" id="UP000694388"/>
    </source>
</evidence>
<protein>
    <submittedName>
        <fullName evidence="2">Uncharacterized protein</fullName>
    </submittedName>
</protein>
<feature type="transmembrane region" description="Helical" evidence="1">
    <location>
        <begin position="12"/>
        <end position="34"/>
    </location>
</feature>
<dbReference type="Ensembl" id="ENSEBUT00000008517.1">
    <property type="protein sequence ID" value="ENSEBUP00000008025.1"/>
    <property type="gene ID" value="ENSEBUG00000005221.1"/>
</dbReference>
<feature type="transmembrane region" description="Helical" evidence="1">
    <location>
        <begin position="186"/>
        <end position="207"/>
    </location>
</feature>